<evidence type="ECO:0000313" key="2">
    <source>
        <dbReference type="Proteomes" id="UP000769157"/>
    </source>
</evidence>
<name>A0A9P8NVP0_9ASCO</name>
<dbReference type="EMBL" id="JAEUBE010000504">
    <property type="protein sequence ID" value="KAH3660294.1"/>
    <property type="molecule type" value="Genomic_DNA"/>
</dbReference>
<dbReference type="Proteomes" id="UP000769157">
    <property type="component" value="Unassembled WGS sequence"/>
</dbReference>
<accession>A0A9P8NVP0</accession>
<comment type="caution">
    <text evidence="1">The sequence shown here is derived from an EMBL/GenBank/DDBJ whole genome shotgun (WGS) entry which is preliminary data.</text>
</comment>
<protein>
    <submittedName>
        <fullName evidence="1">Uncharacterized protein</fullName>
    </submittedName>
</protein>
<sequence length="283" mass="30311">MSVDRRGVGLASTVVAISGKNEEDLVGHVNDFGLSSGSWVLVVAVVRIVSEKILSVRRKSSTLETLVVCSSGVWVPGVVGLVNWRRIGIERLLVVSVRNNCIWRQSEVDQSSVGVELVQARAVLVGNPEAVVDVTLNQSKSLRVQANVGSGFSRVEICSKAVSNKSRGRQSVAVLLESGVAIQTSHEVSVEIFQQNGVLVVPDQILRGRTVQWGELGTVLMDSRNKVQSTIGVPSSIRKIVGNEAVDSVGNGQRRLLQSNRGTKRNGVFVLINGVTGSKTIPN</sequence>
<evidence type="ECO:0000313" key="1">
    <source>
        <dbReference type="EMBL" id="KAH3660294.1"/>
    </source>
</evidence>
<proteinExistence type="predicted"/>
<reference evidence="1" key="2">
    <citation type="submission" date="2021-01" db="EMBL/GenBank/DDBJ databases">
        <authorList>
            <person name="Schikora-Tamarit M.A."/>
        </authorList>
    </citation>
    <scope>NUCLEOTIDE SEQUENCE</scope>
    <source>
        <strain evidence="1">CBS6075</strain>
    </source>
</reference>
<gene>
    <name evidence="1" type="ORF">OGAPHI_006880</name>
</gene>
<keyword evidence="2" id="KW-1185">Reference proteome</keyword>
<dbReference type="GeneID" id="70238844"/>
<dbReference type="RefSeq" id="XP_046057997.1">
    <property type="nucleotide sequence ID" value="XM_046208213.1"/>
</dbReference>
<organism evidence="1 2">
    <name type="scientific">Ogataea philodendri</name>
    <dbReference type="NCBI Taxonomy" id="1378263"/>
    <lineage>
        <taxon>Eukaryota</taxon>
        <taxon>Fungi</taxon>
        <taxon>Dikarya</taxon>
        <taxon>Ascomycota</taxon>
        <taxon>Saccharomycotina</taxon>
        <taxon>Pichiomycetes</taxon>
        <taxon>Pichiales</taxon>
        <taxon>Pichiaceae</taxon>
        <taxon>Ogataea</taxon>
    </lineage>
</organism>
<dbReference type="AlphaFoldDB" id="A0A9P8NVP0"/>
<reference evidence="1" key="1">
    <citation type="journal article" date="2021" name="Open Biol.">
        <title>Shared evolutionary footprints suggest mitochondrial oxidative damage underlies multiple complex I losses in fungi.</title>
        <authorList>
            <person name="Schikora-Tamarit M.A."/>
            <person name="Marcet-Houben M."/>
            <person name="Nosek J."/>
            <person name="Gabaldon T."/>
        </authorList>
    </citation>
    <scope>NUCLEOTIDE SEQUENCE</scope>
    <source>
        <strain evidence="1">CBS6075</strain>
    </source>
</reference>